<protein>
    <recommendedName>
        <fullName evidence="4">G-protein coupled receptors family 1 profile domain-containing protein</fullName>
    </recommendedName>
</protein>
<dbReference type="Pfam" id="PF10321">
    <property type="entry name" value="7TM_GPCR_Srt"/>
    <property type="match status" value="1"/>
</dbReference>
<dbReference type="EMBL" id="LIAE01007510">
    <property type="protein sequence ID" value="PAV78833.1"/>
    <property type="molecule type" value="Genomic_DNA"/>
</dbReference>
<dbReference type="STRING" id="2018661.A0A2A2KYD7"/>
<dbReference type="Proteomes" id="UP000218231">
    <property type="component" value="Unassembled WGS sequence"/>
</dbReference>
<dbReference type="SUPFAM" id="SSF81321">
    <property type="entry name" value="Family A G protein-coupled receptor-like"/>
    <property type="match status" value="1"/>
</dbReference>
<feature type="transmembrane region" description="Helical" evidence="1">
    <location>
        <begin position="192"/>
        <end position="209"/>
    </location>
</feature>
<feature type="transmembrane region" description="Helical" evidence="1">
    <location>
        <begin position="73"/>
        <end position="97"/>
    </location>
</feature>
<feature type="transmembrane region" description="Helical" evidence="1">
    <location>
        <begin position="109"/>
        <end position="126"/>
    </location>
</feature>
<keyword evidence="1" id="KW-1133">Transmembrane helix</keyword>
<keyword evidence="1" id="KW-0812">Transmembrane</keyword>
<dbReference type="PANTHER" id="PTHR23021:SF11">
    <property type="entry name" value="SERPENTINE RECEPTOR, CLASS T"/>
    <property type="match status" value="1"/>
</dbReference>
<feature type="transmembrane region" description="Helical" evidence="1">
    <location>
        <begin position="138"/>
        <end position="156"/>
    </location>
</feature>
<evidence type="ECO:0000256" key="1">
    <source>
        <dbReference type="SAM" id="Phobius"/>
    </source>
</evidence>
<feature type="transmembrane region" description="Helical" evidence="1">
    <location>
        <begin position="257"/>
        <end position="280"/>
    </location>
</feature>
<keyword evidence="1" id="KW-0472">Membrane</keyword>
<dbReference type="AlphaFoldDB" id="A0A2A2KYD7"/>
<feature type="transmembrane region" description="Helical" evidence="1">
    <location>
        <begin position="40"/>
        <end position="61"/>
    </location>
</feature>
<dbReference type="InterPro" id="IPR019425">
    <property type="entry name" value="7TM_GPCR_serpentine_rcpt_Srt"/>
</dbReference>
<gene>
    <name evidence="2" type="ORF">WR25_18871</name>
</gene>
<keyword evidence="3" id="KW-1185">Reference proteome</keyword>
<feature type="transmembrane region" description="Helical" evidence="1">
    <location>
        <begin position="229"/>
        <end position="251"/>
    </location>
</feature>
<dbReference type="PANTHER" id="PTHR23021">
    <property type="entry name" value="SERPENTINE RECEPTOR, CLASS T"/>
    <property type="match status" value="1"/>
</dbReference>
<name>A0A2A2KYD7_9BILA</name>
<dbReference type="OrthoDB" id="5873245at2759"/>
<accession>A0A2A2KYD7</accession>
<organism evidence="2 3">
    <name type="scientific">Diploscapter pachys</name>
    <dbReference type="NCBI Taxonomy" id="2018661"/>
    <lineage>
        <taxon>Eukaryota</taxon>
        <taxon>Metazoa</taxon>
        <taxon>Ecdysozoa</taxon>
        <taxon>Nematoda</taxon>
        <taxon>Chromadorea</taxon>
        <taxon>Rhabditida</taxon>
        <taxon>Rhabditina</taxon>
        <taxon>Rhabditomorpha</taxon>
        <taxon>Rhabditoidea</taxon>
        <taxon>Rhabditidae</taxon>
        <taxon>Diploscapter</taxon>
    </lineage>
</organism>
<dbReference type="Gene3D" id="1.20.1070.10">
    <property type="entry name" value="Rhodopsin 7-helix transmembrane proteins"/>
    <property type="match status" value="1"/>
</dbReference>
<evidence type="ECO:0000313" key="2">
    <source>
        <dbReference type="EMBL" id="PAV78833.1"/>
    </source>
</evidence>
<evidence type="ECO:0000313" key="3">
    <source>
        <dbReference type="Proteomes" id="UP000218231"/>
    </source>
</evidence>
<comment type="caution">
    <text evidence="2">The sequence shown here is derived from an EMBL/GenBank/DDBJ whole genome shotgun (WGS) entry which is preliminary data.</text>
</comment>
<evidence type="ECO:0008006" key="4">
    <source>
        <dbReference type="Google" id="ProtNLM"/>
    </source>
</evidence>
<sequence>MEQFIRAGFDSQNLPLYNCSNYTSEYWTENFGIKHPFEAYYSWTVGTISLICYIPCIFAMLSKDLYKHSAYKIMALLSLIDVCGITSGCLFFGYFMYHGYVFCSSPNVMYVYGSIAISRIVIKHYTSNQYFSDLGSRTYIMLLIPISWTVIILLWHPPCILNSAVGAELNNPLIFPNRTQEYIDYKQHFTNSFFGVGNVFLYALLYLLFHNKFSEYFNETGNRRDKYMFVQVVIIACLNIIVCFLYILLLYFSMPAITVIIAHATYQMIHCSPSFIYLLMNKSIRKEIERKFCGMRYDGRSSSKIGASSIHPSKRTTVSVSNDRNFNLAGEVTQPSSSQINNFA</sequence>
<proteinExistence type="predicted"/>
<reference evidence="2 3" key="1">
    <citation type="journal article" date="2017" name="Curr. Biol.">
        <title>Genome architecture and evolution of a unichromosomal asexual nematode.</title>
        <authorList>
            <person name="Fradin H."/>
            <person name="Zegar C."/>
            <person name="Gutwein M."/>
            <person name="Lucas J."/>
            <person name="Kovtun M."/>
            <person name="Corcoran D."/>
            <person name="Baugh L.R."/>
            <person name="Kiontke K."/>
            <person name="Gunsalus K."/>
            <person name="Fitch D.H."/>
            <person name="Piano F."/>
        </authorList>
    </citation>
    <scope>NUCLEOTIDE SEQUENCE [LARGE SCALE GENOMIC DNA]</scope>
    <source>
        <strain evidence="2">PF1309</strain>
    </source>
</reference>